<organism evidence="7 8">
    <name type="scientific">Methanocella conradii (strain DSM 24694 / JCM 17849 / CGMCC 1.5162 / HZ254)</name>
    <dbReference type="NCBI Taxonomy" id="1041930"/>
    <lineage>
        <taxon>Archaea</taxon>
        <taxon>Methanobacteriati</taxon>
        <taxon>Methanobacteriota</taxon>
        <taxon>Stenosarchaea group</taxon>
        <taxon>Methanomicrobia</taxon>
        <taxon>Methanocellales</taxon>
        <taxon>Methanocellaceae</taxon>
        <taxon>Methanocella</taxon>
    </lineage>
</organism>
<dbReference type="eggNOG" id="arCOG06555">
    <property type="taxonomic scope" value="Archaea"/>
</dbReference>
<evidence type="ECO:0000256" key="4">
    <source>
        <dbReference type="ARBA" id="ARBA00022801"/>
    </source>
</evidence>
<dbReference type="AlphaFoldDB" id="H8I439"/>
<evidence type="ECO:0000256" key="5">
    <source>
        <dbReference type="ARBA" id="ARBA00023204"/>
    </source>
</evidence>
<dbReference type="GO" id="GO:0016787">
    <property type="term" value="F:hydrolase activity"/>
    <property type="evidence" value="ECO:0007669"/>
    <property type="project" value="UniProtKB-KW"/>
</dbReference>
<keyword evidence="8" id="KW-1185">Reference proteome</keyword>
<reference evidence="7 8" key="1">
    <citation type="journal article" date="2012" name="J. Bacteriol.">
        <title>Complete genome sequence of a thermophilic methanogen, Methanocella conradii HZ254, isolated from Chinese rice field soil.</title>
        <authorList>
            <person name="Lu Z."/>
            <person name="Lu Y."/>
        </authorList>
    </citation>
    <scope>NUCLEOTIDE SEQUENCE [LARGE SCALE GENOMIC DNA]</scope>
    <source>
        <strain evidence="8">DSM 24694 / JCM 17849 / CGMCC 1.5162 / HZ254</strain>
    </source>
</reference>
<evidence type="ECO:0000259" key="6">
    <source>
        <dbReference type="Pfam" id="PF04480"/>
    </source>
</evidence>
<protein>
    <submittedName>
        <fullName evidence="7">DNA mismatch endonuclease Vsr</fullName>
        <ecNumber evidence="7">3.1.-.-</ecNumber>
    </submittedName>
</protein>
<keyword evidence="3" id="KW-0227">DNA damage</keyword>
<dbReference type="RefSeq" id="WP_014405017.1">
    <property type="nucleotide sequence ID" value="NC_017034.1"/>
</dbReference>
<dbReference type="NCBIfam" id="TIGR00632">
    <property type="entry name" value="vsr"/>
    <property type="match status" value="1"/>
</dbReference>
<keyword evidence="2 7" id="KW-0255">Endonuclease</keyword>
<dbReference type="CDD" id="cd00221">
    <property type="entry name" value="Vsr"/>
    <property type="match status" value="1"/>
</dbReference>
<dbReference type="OrthoDB" id="4874at2157"/>
<dbReference type="EMBL" id="CP003243">
    <property type="protein sequence ID" value="AFC99178.1"/>
    <property type="molecule type" value="Genomic_DNA"/>
</dbReference>
<name>H8I439_METCZ</name>
<proteinExistence type="predicted"/>
<evidence type="ECO:0000256" key="2">
    <source>
        <dbReference type="ARBA" id="ARBA00022759"/>
    </source>
</evidence>
<dbReference type="GO" id="GO:0004519">
    <property type="term" value="F:endonuclease activity"/>
    <property type="evidence" value="ECO:0007669"/>
    <property type="project" value="UniProtKB-KW"/>
</dbReference>
<dbReference type="SUPFAM" id="SSF52980">
    <property type="entry name" value="Restriction endonuclease-like"/>
    <property type="match status" value="1"/>
</dbReference>
<evidence type="ECO:0000313" key="7">
    <source>
        <dbReference type="EMBL" id="AFC99178.1"/>
    </source>
</evidence>
<evidence type="ECO:0000313" key="8">
    <source>
        <dbReference type="Proteomes" id="UP000005233"/>
    </source>
</evidence>
<dbReference type="GO" id="GO:0006298">
    <property type="term" value="P:mismatch repair"/>
    <property type="evidence" value="ECO:0007669"/>
    <property type="project" value="InterPro"/>
</dbReference>
<evidence type="ECO:0000256" key="1">
    <source>
        <dbReference type="ARBA" id="ARBA00022722"/>
    </source>
</evidence>
<dbReference type="STRING" id="1041930.Mtc_0411"/>
<dbReference type="InterPro" id="IPR004603">
    <property type="entry name" value="DNA_mismatch_endonuc_vsr"/>
</dbReference>
<dbReference type="Gene3D" id="3.40.960.10">
    <property type="entry name" value="VSR Endonuclease"/>
    <property type="match status" value="1"/>
</dbReference>
<dbReference type="EC" id="3.1.-.-" evidence="7"/>
<gene>
    <name evidence="7" type="primary">vsr</name>
    <name evidence="7" type="ordered locus">Mtc_0411</name>
</gene>
<keyword evidence="5" id="KW-0234">DNA repair</keyword>
<keyword evidence="1" id="KW-0540">Nuclease</keyword>
<feature type="domain" description="DUF559" evidence="6">
    <location>
        <begin position="92"/>
        <end position="132"/>
    </location>
</feature>
<dbReference type="InterPro" id="IPR011335">
    <property type="entry name" value="Restrct_endonuc-II-like"/>
</dbReference>
<dbReference type="GeneID" id="11970295"/>
<dbReference type="Pfam" id="PF03852">
    <property type="entry name" value="Vsr"/>
    <property type="match status" value="1"/>
</dbReference>
<sequence length="138" mass="16612">MDRISPAERSKIMSKIKAKNTKAEIILRKELWKLGIRGYRIHYNIPGKPDIAFVSKKIAIFIDGDFWHGYLWKYKGMIPPRQYWQDKIEKNMLRDQRINTELKNMGWKVIRIWEHEVLNEMATVVNKLLREIQDRSEN</sequence>
<accession>H8I439</accession>
<keyword evidence="4 7" id="KW-0378">Hydrolase</keyword>
<dbReference type="Pfam" id="PF04480">
    <property type="entry name" value="DUF559"/>
    <property type="match status" value="1"/>
</dbReference>
<dbReference type="Proteomes" id="UP000005233">
    <property type="component" value="Chromosome"/>
</dbReference>
<dbReference type="KEGG" id="mez:Mtc_0411"/>
<dbReference type="HOGENOM" id="CLU_111913_2_2_2"/>
<evidence type="ECO:0000256" key="3">
    <source>
        <dbReference type="ARBA" id="ARBA00022763"/>
    </source>
</evidence>
<dbReference type="InterPro" id="IPR007569">
    <property type="entry name" value="DUF559"/>
</dbReference>